<proteinExistence type="predicted"/>
<keyword evidence="2" id="KW-1185">Reference proteome</keyword>
<dbReference type="InterPro" id="IPR026444">
    <property type="entry name" value="Secre_tail"/>
</dbReference>
<evidence type="ECO:0000313" key="1">
    <source>
        <dbReference type="EMBL" id="KUG05939.1"/>
    </source>
</evidence>
<protein>
    <recommendedName>
        <fullName evidence="3">Secretion system C-terminal sorting domain-containing protein</fullName>
    </recommendedName>
</protein>
<gene>
    <name evidence="1" type="ORF">ASU33_00720</name>
</gene>
<evidence type="ECO:0008006" key="3">
    <source>
        <dbReference type="Google" id="ProtNLM"/>
    </source>
</evidence>
<dbReference type="SUPFAM" id="SSF51126">
    <property type="entry name" value="Pectin lyase-like"/>
    <property type="match status" value="1"/>
</dbReference>
<evidence type="ECO:0000313" key="2">
    <source>
        <dbReference type="Proteomes" id="UP000054223"/>
    </source>
</evidence>
<dbReference type="NCBIfam" id="TIGR04183">
    <property type="entry name" value="Por_Secre_tail"/>
    <property type="match status" value="1"/>
</dbReference>
<sequence length="842" mass="87790">MLLVAAAGWLGPGQALGQGQPKVYKVGQGRYATLTEALAEIPTTLDQSYELHIVNGAILSENVLINKVGTASRTLVIKPDNNAANTQIQGTITLSGAHYVTLSGANNVGSQQLSVVMNNAPDDAEPALVLTNDARNNTISGVRLLGNNTITDGGVVELRRGASSVGNDNNSFTGNYFGNISSTEVPANLVYVGSMSAASANDNVTFSNNEFDNFSAFGLSVGTNNNAWTITNNSFYHSLSAVAATRPATGQTALSFRGGTNSNSNTITGNVIGGTAAEGNGGVWTNTGTDDFIGMTLSWGTNAALPNVVANNVAKNINLSSSSSGQSFKAIEVVAGRAELGNNTVSTVVNNGSSGVNSLFVRGGTVVVASHAVPAGQLLSVAGGTTTVLNNLAIAGNLVLTAGKLVFDKDFTTSSRFTQTGGILDIKGNLYNYGAFISTLGAVQITGNGNQLIGGGTYYNLEVLEQGTKTLIGDVIIGNKLTLSKGIVATDENTSAAGQHKIVLPPLASIAETTTSYVLGTVEAARTLREGSTEDFGSMGFALAPASGSVVPSSAITVTRITGTAPISNNGNRGILRYFNLTSANAAPSGMRLNMRVEYANHELAGQPWEEQAFFRSANGSSPWQPKGVASRGTTATGYFATLDGADALGYYALATFQRPLPVGLTAFSARRQQQTAVLTWATATELNNRGFAVEVSADGQHYRELGFVAAPEGNSATARNYRYVDTEPGKQGTRYYRLRQLDHDGKVAFYGPQVVSFGAGSALAAFPTAFDNSFEVELTAPAAGIATFTLTDLMGRVVWAKRQEVTAGLNQLQAAPNCRAGSYVLTATLNGQRYQQRVVRK</sequence>
<accession>A0A9X0HHF1</accession>
<dbReference type="EMBL" id="LNAL01000008">
    <property type="protein sequence ID" value="KUG05939.1"/>
    <property type="molecule type" value="Genomic_DNA"/>
</dbReference>
<dbReference type="Proteomes" id="UP000054223">
    <property type="component" value="Unassembled WGS sequence"/>
</dbReference>
<reference evidence="1 2" key="1">
    <citation type="submission" date="2015-11" db="EMBL/GenBank/DDBJ databases">
        <title>Solirubrum puertoriconensis gen. nov. an environmental bacteria isolated in Puerto Rico.</title>
        <authorList>
            <person name="Cuebas-Irizarry M.F."/>
            <person name="Montalvo-Rodriguez R."/>
        </authorList>
    </citation>
    <scope>NUCLEOTIDE SEQUENCE [LARGE SCALE GENOMIC DNA]</scope>
    <source>
        <strain evidence="1 2">MC1A</strain>
    </source>
</reference>
<comment type="caution">
    <text evidence="1">The sequence shown here is derived from an EMBL/GenBank/DDBJ whole genome shotgun (WGS) entry which is preliminary data.</text>
</comment>
<name>A0A9X0HHF1_SOLP1</name>
<dbReference type="AlphaFoldDB" id="A0A9X0HHF1"/>
<organism evidence="1 2">
    <name type="scientific">Solirubrum puertoriconensis</name>
    <dbReference type="NCBI Taxonomy" id="1751427"/>
    <lineage>
        <taxon>Bacteria</taxon>
        <taxon>Pseudomonadati</taxon>
        <taxon>Bacteroidota</taxon>
        <taxon>Cytophagia</taxon>
        <taxon>Cytophagales</taxon>
    </lineage>
</organism>
<dbReference type="InterPro" id="IPR011050">
    <property type="entry name" value="Pectin_lyase_fold/virulence"/>
</dbReference>